<dbReference type="NCBIfam" id="TIGR01893">
    <property type="entry name" value="aa-his-dipept"/>
    <property type="match status" value="1"/>
</dbReference>
<dbReference type="AlphaFoldDB" id="A0A378QBP4"/>
<sequence>MTTNLSQLSPTAVWQWFDQICAIPHPTFHEHALGDFIVQAVQTRGQPYGLTVKKDEKGNIFIYKPASVQLDSKMANHPAVAIQAHFDMVAQKGETTNHDFITDPIKPVIKDDWVWASDTTLGADNGIGLAMALAVAFSDDIVHPPLELILTCEEEIGMGGVQAIHPEWLTAPAMINLDSEDEGELFIGCAGGRDATFQLTCPLITVTEDVTPMVIKVSGLQGGHSGIDIHKGLANANLLLARVLASLFGSSPFYLQHWTGGVLRNVITREASAAVLGDFERISQLLPTILQTLQAEYKITEPNLTVTVEKLVATDALSLASTDLSALSIADSQRVLNLLRSLPNGVIRMSDSFAGVVDTSISTGVVKLEQTHDNNHTATLEIRCLMRSLGETPKDDIAQRLQALADLAGAALELSDDYPGWQPDPDSKLLAVAKSVMASHFAGEPKLQVIHAGLECGIFKGKAPNMDMISFGPNIRAAHSPKERVEIASVAKTWQVLLDLLKVL</sequence>
<gene>
    <name evidence="19" type="primary">pepD</name>
    <name evidence="19" type="ORF">NCTC10465_01689</name>
</gene>
<evidence type="ECO:0000256" key="4">
    <source>
        <dbReference type="ARBA" id="ARBA00022723"/>
    </source>
</evidence>
<dbReference type="FunFam" id="3.40.630.10:FF:000018">
    <property type="entry name" value="Aminoacyl-histidine dipeptidase PepD"/>
    <property type="match status" value="1"/>
</dbReference>
<comment type="similarity">
    <text evidence="13">Belongs to the peptidase M20C family.</text>
</comment>
<dbReference type="CDD" id="cd03890">
    <property type="entry name" value="M20_pepD"/>
    <property type="match status" value="1"/>
</dbReference>
<dbReference type="EC" id="3.4.13.18" evidence="11"/>
<keyword evidence="5 19" id="KW-0378">Hydrolase</keyword>
<proteinExistence type="inferred from homology"/>
<name>A0A378QBP4_FAUOS</name>
<dbReference type="PANTHER" id="PTHR43501:SF1">
    <property type="entry name" value="CYTOSOL NON-SPECIFIC DIPEPTIDASE"/>
    <property type="match status" value="1"/>
</dbReference>
<dbReference type="SUPFAM" id="SSF53187">
    <property type="entry name" value="Zn-dependent exopeptidases"/>
    <property type="match status" value="1"/>
</dbReference>
<evidence type="ECO:0000256" key="7">
    <source>
        <dbReference type="ARBA" id="ARBA00022997"/>
    </source>
</evidence>
<reference evidence="19 20" key="1">
    <citation type="submission" date="2018-06" db="EMBL/GenBank/DDBJ databases">
        <authorList>
            <consortium name="Pathogen Informatics"/>
            <person name="Doyle S."/>
        </authorList>
    </citation>
    <scope>NUCLEOTIDE SEQUENCE [LARGE SCALE GENOMIC DNA]</scope>
    <source>
        <strain evidence="19 20">NCTC10465</strain>
    </source>
</reference>
<evidence type="ECO:0000256" key="13">
    <source>
        <dbReference type="ARBA" id="ARBA00061423"/>
    </source>
</evidence>
<evidence type="ECO:0000256" key="5">
    <source>
        <dbReference type="ARBA" id="ARBA00022801"/>
    </source>
</evidence>
<dbReference type="KEGG" id="mos:AXE82_09735"/>
<dbReference type="InterPro" id="IPR001160">
    <property type="entry name" value="Peptidase_M20C"/>
</dbReference>
<comment type="cofactor">
    <cofactor evidence="2">
        <name>Zn(2+)</name>
        <dbReference type="ChEBI" id="CHEBI:29105"/>
    </cofactor>
</comment>
<evidence type="ECO:0000256" key="16">
    <source>
        <dbReference type="ARBA" id="ARBA00076004"/>
    </source>
</evidence>
<evidence type="ECO:0000256" key="10">
    <source>
        <dbReference type="ARBA" id="ARBA00036421"/>
    </source>
</evidence>
<evidence type="ECO:0000256" key="15">
    <source>
        <dbReference type="ARBA" id="ARBA00075285"/>
    </source>
</evidence>
<dbReference type="GeneID" id="35778940"/>
<dbReference type="PANTHER" id="PTHR43501">
    <property type="entry name" value="CYTOSOL NON-SPECIFIC DIPEPTIDASE"/>
    <property type="match status" value="1"/>
</dbReference>
<dbReference type="EMBL" id="UGPY01000001">
    <property type="protein sequence ID" value="STY97896.1"/>
    <property type="molecule type" value="Genomic_DNA"/>
</dbReference>
<evidence type="ECO:0000256" key="1">
    <source>
        <dbReference type="ARBA" id="ARBA00001941"/>
    </source>
</evidence>
<dbReference type="GO" id="GO:0005829">
    <property type="term" value="C:cytosol"/>
    <property type="evidence" value="ECO:0007669"/>
    <property type="project" value="TreeGrafter"/>
</dbReference>
<comment type="catalytic activity">
    <reaction evidence="10">
        <text>Hydrolysis of dipeptides, preferentially hydrophobic dipeptides including prolyl amino acids.</text>
        <dbReference type="EC" id="3.4.13.18"/>
    </reaction>
</comment>
<keyword evidence="8" id="KW-0482">Metalloprotease</keyword>
<keyword evidence="7 19" id="KW-0224">Dipeptidase</keyword>
<protein>
    <recommendedName>
        <fullName evidence="14">Cytosol non-specific dipeptidase</fullName>
        <ecNumber evidence="11">3.4.13.18</ecNumber>
    </recommendedName>
    <alternativeName>
        <fullName evidence="17">Aminoacyl-histidine dipeptidase</fullName>
    </alternativeName>
    <alternativeName>
        <fullName evidence="16">Beta-alanyl-histidine dipeptidase</fullName>
    </alternativeName>
    <alternativeName>
        <fullName evidence="15">Carnosinase</fullName>
    </alternativeName>
    <alternativeName>
        <fullName evidence="12">Peptidase D</fullName>
    </alternativeName>
    <alternativeName>
        <fullName evidence="18">Xaa-His dipeptidase</fullName>
    </alternativeName>
</protein>
<dbReference type="FunFam" id="3.40.630.10:FF:000015">
    <property type="entry name" value="Aminoacyl-histidine dipeptidase PepD"/>
    <property type="match status" value="1"/>
</dbReference>
<keyword evidence="6" id="KW-0862">Zinc</keyword>
<keyword evidence="20" id="KW-1185">Reference proteome</keyword>
<evidence type="ECO:0000256" key="8">
    <source>
        <dbReference type="ARBA" id="ARBA00023049"/>
    </source>
</evidence>
<evidence type="ECO:0000313" key="19">
    <source>
        <dbReference type="EMBL" id="STY97896.1"/>
    </source>
</evidence>
<comment type="cofactor">
    <cofactor evidence="1">
        <name>Co(2+)</name>
        <dbReference type="ChEBI" id="CHEBI:48828"/>
    </cofactor>
</comment>
<evidence type="ECO:0000256" key="3">
    <source>
        <dbReference type="ARBA" id="ARBA00022670"/>
    </source>
</evidence>
<dbReference type="Proteomes" id="UP000255230">
    <property type="component" value="Unassembled WGS sequence"/>
</dbReference>
<dbReference type="PIRSF" id="PIRSF016599">
    <property type="entry name" value="Xaa-His_dipept"/>
    <property type="match status" value="1"/>
</dbReference>
<dbReference type="Pfam" id="PF01546">
    <property type="entry name" value="Peptidase_M20"/>
    <property type="match status" value="1"/>
</dbReference>
<keyword evidence="3" id="KW-0645">Protease</keyword>
<dbReference type="Gene3D" id="3.40.630.10">
    <property type="entry name" value="Zn peptidases"/>
    <property type="match status" value="2"/>
</dbReference>
<accession>A0A378QBP4</accession>
<dbReference type="GO" id="GO:0006508">
    <property type="term" value="P:proteolysis"/>
    <property type="evidence" value="ECO:0007669"/>
    <property type="project" value="UniProtKB-KW"/>
</dbReference>
<evidence type="ECO:0000313" key="20">
    <source>
        <dbReference type="Proteomes" id="UP000255230"/>
    </source>
</evidence>
<dbReference type="GO" id="GO:0046872">
    <property type="term" value="F:metal ion binding"/>
    <property type="evidence" value="ECO:0007669"/>
    <property type="project" value="UniProtKB-KW"/>
</dbReference>
<evidence type="ECO:0000256" key="18">
    <source>
        <dbReference type="ARBA" id="ARBA00078074"/>
    </source>
</evidence>
<dbReference type="InterPro" id="IPR002933">
    <property type="entry name" value="Peptidase_M20"/>
</dbReference>
<evidence type="ECO:0000256" key="12">
    <source>
        <dbReference type="ARBA" id="ARBA00044252"/>
    </source>
</evidence>
<evidence type="ECO:0000256" key="11">
    <source>
        <dbReference type="ARBA" id="ARBA00038976"/>
    </source>
</evidence>
<evidence type="ECO:0000256" key="6">
    <source>
        <dbReference type="ARBA" id="ARBA00022833"/>
    </source>
</evidence>
<evidence type="ECO:0000256" key="17">
    <source>
        <dbReference type="ARBA" id="ARBA00077688"/>
    </source>
</evidence>
<dbReference type="GO" id="GO:0070573">
    <property type="term" value="F:metallodipeptidase activity"/>
    <property type="evidence" value="ECO:0007669"/>
    <property type="project" value="TreeGrafter"/>
</dbReference>
<evidence type="ECO:0000256" key="2">
    <source>
        <dbReference type="ARBA" id="ARBA00001947"/>
    </source>
</evidence>
<keyword evidence="4" id="KW-0479">Metal-binding</keyword>
<evidence type="ECO:0000256" key="9">
    <source>
        <dbReference type="ARBA" id="ARBA00023285"/>
    </source>
</evidence>
<dbReference type="RefSeq" id="WP_062334170.1">
    <property type="nucleotide sequence ID" value="NZ_CBCRZU010000002.1"/>
</dbReference>
<dbReference type="PRINTS" id="PR00934">
    <property type="entry name" value="XHISDIPTASE"/>
</dbReference>
<keyword evidence="9" id="KW-0170">Cobalt</keyword>
<evidence type="ECO:0000256" key="14">
    <source>
        <dbReference type="ARBA" id="ARBA00071271"/>
    </source>
</evidence>
<organism evidence="19 20">
    <name type="scientific">Faucicola osloensis</name>
    <name type="common">Moraxella osloensis</name>
    <dbReference type="NCBI Taxonomy" id="34062"/>
    <lineage>
        <taxon>Bacteria</taxon>
        <taxon>Pseudomonadati</taxon>
        <taxon>Pseudomonadota</taxon>
        <taxon>Gammaproteobacteria</taxon>
        <taxon>Moraxellales</taxon>
        <taxon>Moraxellaceae</taxon>
        <taxon>Faucicola</taxon>
    </lineage>
</organism>